<reference evidence="1" key="1">
    <citation type="submission" date="2020-01" db="EMBL/GenBank/DDBJ databases">
        <title>Whole-genome analyses of novel actinobacteria.</title>
        <authorList>
            <person name="Sahin N."/>
        </authorList>
    </citation>
    <scope>NUCLEOTIDE SEQUENCE</scope>
    <source>
        <strain evidence="1">YC537</strain>
    </source>
</reference>
<dbReference type="Pfam" id="PF13921">
    <property type="entry name" value="Myb_DNA-bind_6"/>
    <property type="match status" value="1"/>
</dbReference>
<sequence length="64" mass="7332">MTPVITQLRARYPNFGRPWSSADEEKLLALYRAGQRDFEVLAAEFGRQPSAIRSRLGRLGLERL</sequence>
<dbReference type="Proteomes" id="UP000598297">
    <property type="component" value="Unassembled WGS sequence"/>
</dbReference>
<dbReference type="RefSeq" id="WP_161705884.1">
    <property type="nucleotide sequence ID" value="NZ_JAAAHS010000642.1"/>
</dbReference>
<dbReference type="AlphaFoldDB" id="A0A964XR24"/>
<proteinExistence type="predicted"/>
<protein>
    <submittedName>
        <fullName evidence="1">Uncharacterized protein</fullName>
    </submittedName>
</protein>
<accession>A0A964XR24</accession>
<dbReference type="EMBL" id="JAAAHS010000642">
    <property type="protein sequence ID" value="NBE56916.1"/>
    <property type="molecule type" value="Genomic_DNA"/>
</dbReference>
<keyword evidence="2" id="KW-1185">Reference proteome</keyword>
<name>A0A964XR24_9ACTN</name>
<gene>
    <name evidence="1" type="ORF">GUY60_36975</name>
</gene>
<organism evidence="1 2">
    <name type="scientific">Streptomyces boluensis</name>
    <dbReference type="NCBI Taxonomy" id="1775135"/>
    <lineage>
        <taxon>Bacteria</taxon>
        <taxon>Bacillati</taxon>
        <taxon>Actinomycetota</taxon>
        <taxon>Actinomycetes</taxon>
        <taxon>Kitasatosporales</taxon>
        <taxon>Streptomycetaceae</taxon>
        <taxon>Streptomyces</taxon>
    </lineage>
</organism>
<evidence type="ECO:0000313" key="2">
    <source>
        <dbReference type="Proteomes" id="UP000598297"/>
    </source>
</evidence>
<comment type="caution">
    <text evidence="1">The sequence shown here is derived from an EMBL/GenBank/DDBJ whole genome shotgun (WGS) entry which is preliminary data.</text>
</comment>
<dbReference type="OrthoDB" id="3540762at2"/>
<evidence type="ECO:0000313" key="1">
    <source>
        <dbReference type="EMBL" id="NBE56916.1"/>
    </source>
</evidence>